<dbReference type="InterPro" id="IPR012676">
    <property type="entry name" value="TGS-like"/>
</dbReference>
<evidence type="ECO:0000259" key="6">
    <source>
        <dbReference type="PROSITE" id="PS51880"/>
    </source>
</evidence>
<keyword evidence="4 5" id="KW-0067">ATP-binding</keyword>
<dbReference type="Pfam" id="PF01926">
    <property type="entry name" value="MMR_HSR1"/>
    <property type="match status" value="1"/>
</dbReference>
<dbReference type="NCBIfam" id="TIGR00092">
    <property type="entry name" value="redox-regulated ATPase YchF"/>
    <property type="match status" value="1"/>
</dbReference>
<dbReference type="PANTHER" id="PTHR23305">
    <property type="entry name" value="OBG GTPASE FAMILY"/>
    <property type="match status" value="1"/>
</dbReference>
<reference evidence="8" key="2">
    <citation type="journal article" date="2024" name="Nature">
        <title>Anoxygenic phototroph of the Chloroflexota uses a type I reaction centre.</title>
        <authorList>
            <person name="Tsuji J.M."/>
            <person name="Shaw N.A."/>
            <person name="Nagashima S."/>
            <person name="Venkiteswaran J.J."/>
            <person name="Schiff S.L."/>
            <person name="Watanabe T."/>
            <person name="Fukui M."/>
            <person name="Hanada S."/>
            <person name="Tank M."/>
            <person name="Neufeld J.D."/>
        </authorList>
    </citation>
    <scope>NUCLEOTIDE SEQUENCE</scope>
    <source>
        <strain evidence="8">L227-S17</strain>
    </source>
</reference>
<accession>A0A8T7M7R3</accession>
<dbReference type="PRINTS" id="PR00326">
    <property type="entry name" value="GTP1OBG"/>
</dbReference>
<dbReference type="GO" id="GO:0005525">
    <property type="term" value="F:GTP binding"/>
    <property type="evidence" value="ECO:0007669"/>
    <property type="project" value="InterPro"/>
</dbReference>
<organism evidence="7 9">
    <name type="scientific">Candidatus Chlorohelix allophototropha</name>
    <dbReference type="NCBI Taxonomy" id="3003348"/>
    <lineage>
        <taxon>Bacteria</taxon>
        <taxon>Bacillati</taxon>
        <taxon>Chloroflexota</taxon>
        <taxon>Chloroflexia</taxon>
        <taxon>Candidatus Chloroheliales</taxon>
        <taxon>Candidatus Chloroheliaceae</taxon>
        <taxon>Candidatus Chlorohelix</taxon>
    </lineage>
</organism>
<dbReference type="Gene3D" id="1.10.150.300">
    <property type="entry name" value="TGS-like domain"/>
    <property type="match status" value="1"/>
</dbReference>
<evidence type="ECO:0000313" key="10">
    <source>
        <dbReference type="Proteomes" id="UP001431572"/>
    </source>
</evidence>
<evidence type="ECO:0000256" key="2">
    <source>
        <dbReference type="ARBA" id="ARBA00022723"/>
    </source>
</evidence>
<dbReference type="InterPro" id="IPR027417">
    <property type="entry name" value="P-loop_NTPase"/>
</dbReference>
<dbReference type="SUPFAM" id="SSF81271">
    <property type="entry name" value="TGS-like"/>
    <property type="match status" value="1"/>
</dbReference>
<dbReference type="Pfam" id="PF06071">
    <property type="entry name" value="YchF-GTPase_C"/>
    <property type="match status" value="1"/>
</dbReference>
<dbReference type="InterPro" id="IPR004396">
    <property type="entry name" value="ATPase_YchF/OLA1"/>
</dbReference>
<evidence type="ECO:0000313" key="7">
    <source>
        <dbReference type="EMBL" id="NWJ48053.1"/>
    </source>
</evidence>
<dbReference type="EMBL" id="CP128400">
    <property type="protein sequence ID" value="WJW67994.1"/>
    <property type="molecule type" value="Genomic_DNA"/>
</dbReference>
<dbReference type="InterPro" id="IPR013029">
    <property type="entry name" value="YchF_C"/>
</dbReference>
<dbReference type="SUPFAM" id="SSF52540">
    <property type="entry name" value="P-loop containing nucleoside triphosphate hydrolases"/>
    <property type="match status" value="1"/>
</dbReference>
<dbReference type="InterPro" id="IPR004095">
    <property type="entry name" value="TGS"/>
</dbReference>
<gene>
    <name evidence="5 7" type="primary">ychF</name>
    <name evidence="7" type="ORF">HXX08_19535</name>
    <name evidence="8" type="ORF">OZ401_003589</name>
</gene>
<dbReference type="Gene3D" id="3.40.50.300">
    <property type="entry name" value="P-loop containing nucleotide triphosphate hydrolases"/>
    <property type="match status" value="1"/>
</dbReference>
<dbReference type="CDD" id="cd04867">
    <property type="entry name" value="TGS_YchF_OLA1"/>
    <property type="match status" value="1"/>
</dbReference>
<dbReference type="GO" id="GO:0043023">
    <property type="term" value="F:ribosomal large subunit binding"/>
    <property type="evidence" value="ECO:0007669"/>
    <property type="project" value="UniProtKB-UniRule"/>
</dbReference>
<dbReference type="PANTHER" id="PTHR23305:SF18">
    <property type="entry name" value="OBG-TYPE G DOMAIN-CONTAINING PROTEIN"/>
    <property type="match status" value="1"/>
</dbReference>
<feature type="domain" description="TGS" evidence="6">
    <location>
        <begin position="283"/>
        <end position="366"/>
    </location>
</feature>
<dbReference type="GO" id="GO:0005524">
    <property type="term" value="F:ATP binding"/>
    <property type="evidence" value="ECO:0007669"/>
    <property type="project" value="UniProtKB-UniRule"/>
</dbReference>
<dbReference type="FunFam" id="3.10.20.30:FF:000001">
    <property type="entry name" value="Ribosome-binding ATPase YchF"/>
    <property type="match status" value="1"/>
</dbReference>
<evidence type="ECO:0000256" key="5">
    <source>
        <dbReference type="HAMAP-Rule" id="MF_00944"/>
    </source>
</evidence>
<dbReference type="GO" id="GO:0005737">
    <property type="term" value="C:cytoplasm"/>
    <property type="evidence" value="ECO:0007669"/>
    <property type="project" value="TreeGrafter"/>
</dbReference>
<evidence type="ECO:0000256" key="1">
    <source>
        <dbReference type="ARBA" id="ARBA00001946"/>
    </source>
</evidence>
<proteinExistence type="inferred from homology"/>
<name>A0A8T7M7R3_9CHLR</name>
<keyword evidence="10" id="KW-1185">Reference proteome</keyword>
<evidence type="ECO:0000313" key="8">
    <source>
        <dbReference type="EMBL" id="WJW67994.1"/>
    </source>
</evidence>
<comment type="caution">
    <text evidence="5">Lacks conserved residue(s) required for the propagation of feature annotation.</text>
</comment>
<comment type="similarity">
    <text evidence="5">Belongs to the TRAFAC class OBG-HflX-like GTPase superfamily. OBG GTPase family. YchF/OLA1 subfamily.</text>
</comment>
<dbReference type="InterPro" id="IPR006073">
    <property type="entry name" value="GTP-bd"/>
</dbReference>
<evidence type="ECO:0000256" key="3">
    <source>
        <dbReference type="ARBA" id="ARBA00022741"/>
    </source>
</evidence>
<comment type="function">
    <text evidence="5">ATPase that binds to both the 70S ribosome and the 50S ribosomal subunit in a nucleotide-independent manner.</text>
</comment>
<evidence type="ECO:0000256" key="4">
    <source>
        <dbReference type="ARBA" id="ARBA00022840"/>
    </source>
</evidence>
<sequence>MALTLGIIGFSKSGKTTVFNILTHGHAETSAYGSAATPNLGTVKVPDKRLEVLTEMFIPKKTTYATVEYTDVAGMNPGATKQGQALPGLNYIQKVQALVHVVRAFEDTNIPHPSGKVDPIRDIETMDLELAFSDLSIIEKRLIKLEENIKKFKSGPERDAYVFEQEIMVRLNESLSNEIPIRDLDLNEDELKVIRGYQFLSQKPLLTILNLGEEKVSGADQLLAEVRTLAGKRKQSGVEALRGKIEMEVSQLDPEEAEMFMEELGIKESSLDRIIKASYDLLGLISFLTAGADEVRAWTIRKNTPAVQAAGEIHSDIEKGFIRGEIVSYDDLIKTGSMTEAKRLGVYRSEGKTYIMQDGDIVNFLFNVKK</sequence>
<evidence type="ECO:0000313" key="9">
    <source>
        <dbReference type="Proteomes" id="UP000521676"/>
    </source>
</evidence>
<dbReference type="HAMAP" id="MF_00944">
    <property type="entry name" value="YchF_OLA1_ATPase"/>
    <property type="match status" value="1"/>
</dbReference>
<dbReference type="PROSITE" id="PS51880">
    <property type="entry name" value="TGS"/>
    <property type="match status" value="1"/>
</dbReference>
<dbReference type="Proteomes" id="UP001431572">
    <property type="component" value="Chromosome 2"/>
</dbReference>
<protein>
    <recommendedName>
        <fullName evidence="5">Ribosome-binding ATPase YchF</fullName>
    </recommendedName>
</protein>
<dbReference type="GO" id="GO:0046872">
    <property type="term" value="F:metal ion binding"/>
    <property type="evidence" value="ECO:0007669"/>
    <property type="project" value="UniProtKB-KW"/>
</dbReference>
<dbReference type="InterPro" id="IPR012675">
    <property type="entry name" value="Beta-grasp_dom_sf"/>
</dbReference>
<dbReference type="GO" id="GO:0016887">
    <property type="term" value="F:ATP hydrolysis activity"/>
    <property type="evidence" value="ECO:0007669"/>
    <property type="project" value="UniProtKB-UniRule"/>
</dbReference>
<keyword evidence="2" id="KW-0479">Metal-binding</keyword>
<dbReference type="AlphaFoldDB" id="A0A8T7M7R3"/>
<reference evidence="7 9" key="1">
    <citation type="submission" date="2020-06" db="EMBL/GenBank/DDBJ databases">
        <title>Anoxygenic phototrophic Chloroflexota member uses a Type I reaction center.</title>
        <authorList>
            <person name="Tsuji J.M."/>
            <person name="Shaw N.A."/>
            <person name="Nagashima S."/>
            <person name="Venkiteswaran J."/>
            <person name="Schiff S.L."/>
            <person name="Hanada S."/>
            <person name="Tank M."/>
            <person name="Neufeld J.D."/>
        </authorList>
    </citation>
    <scope>NUCLEOTIDE SEQUENCE [LARGE SCALE GENOMIC DNA]</scope>
    <source>
        <strain evidence="7">L227-S17</strain>
    </source>
</reference>
<dbReference type="InterPro" id="IPR023192">
    <property type="entry name" value="TGS-like_dom_sf"/>
</dbReference>
<dbReference type="FunFam" id="1.10.150.300:FF:000001">
    <property type="entry name" value="Ribosome-binding ATPase YchF"/>
    <property type="match status" value="1"/>
</dbReference>
<dbReference type="Proteomes" id="UP000521676">
    <property type="component" value="Unassembled WGS sequence"/>
</dbReference>
<keyword evidence="3 5" id="KW-0547">Nucleotide-binding</keyword>
<dbReference type="Gene3D" id="3.10.20.30">
    <property type="match status" value="1"/>
</dbReference>
<dbReference type="PIRSF" id="PIRSF006641">
    <property type="entry name" value="CHP00092"/>
    <property type="match status" value="1"/>
</dbReference>
<dbReference type="RefSeq" id="WP_341469898.1">
    <property type="nucleotide sequence ID" value="NZ_CP128400.1"/>
</dbReference>
<dbReference type="EMBL" id="JACATZ010000003">
    <property type="protein sequence ID" value="NWJ48053.1"/>
    <property type="molecule type" value="Genomic_DNA"/>
</dbReference>
<comment type="cofactor">
    <cofactor evidence="1">
        <name>Mg(2+)</name>
        <dbReference type="ChEBI" id="CHEBI:18420"/>
    </cofactor>
</comment>